<evidence type="ECO:0000313" key="2">
    <source>
        <dbReference type="Proteomes" id="UP000250235"/>
    </source>
</evidence>
<protein>
    <submittedName>
        <fullName evidence="1">Uncharacterized protein</fullName>
    </submittedName>
</protein>
<gene>
    <name evidence="1" type="ORF">F511_32559</name>
</gene>
<reference evidence="1 2" key="1">
    <citation type="journal article" date="2015" name="Proc. Natl. Acad. Sci. U.S.A.">
        <title>The resurrection genome of Boea hygrometrica: A blueprint for survival of dehydration.</title>
        <authorList>
            <person name="Xiao L."/>
            <person name="Yang G."/>
            <person name="Zhang L."/>
            <person name="Yang X."/>
            <person name="Zhao S."/>
            <person name="Ji Z."/>
            <person name="Zhou Q."/>
            <person name="Hu M."/>
            <person name="Wang Y."/>
            <person name="Chen M."/>
            <person name="Xu Y."/>
            <person name="Jin H."/>
            <person name="Xiao X."/>
            <person name="Hu G."/>
            <person name="Bao F."/>
            <person name="Hu Y."/>
            <person name="Wan P."/>
            <person name="Li L."/>
            <person name="Deng X."/>
            <person name="Kuang T."/>
            <person name="Xiang C."/>
            <person name="Zhu J.K."/>
            <person name="Oliver M.J."/>
            <person name="He Y."/>
        </authorList>
    </citation>
    <scope>NUCLEOTIDE SEQUENCE [LARGE SCALE GENOMIC DNA]</scope>
    <source>
        <strain evidence="2">cv. XS01</strain>
    </source>
</reference>
<evidence type="ECO:0000313" key="1">
    <source>
        <dbReference type="EMBL" id="KZV42462.1"/>
    </source>
</evidence>
<proteinExistence type="predicted"/>
<dbReference type="Proteomes" id="UP000250235">
    <property type="component" value="Unassembled WGS sequence"/>
</dbReference>
<accession>A0A2Z7C6L0</accession>
<name>A0A2Z7C6L0_9LAMI</name>
<sequence length="88" mass="9731">MVTEDSSLIQLFAIVVNSEDLFCFKVLFHFVTTDSISALFAIVVNSEDLFCFKVLFHFVTTDSISAVSPQQSNSILSMTAEERTGGEN</sequence>
<keyword evidence="2" id="KW-1185">Reference proteome</keyword>
<organism evidence="1 2">
    <name type="scientific">Dorcoceras hygrometricum</name>
    <dbReference type="NCBI Taxonomy" id="472368"/>
    <lineage>
        <taxon>Eukaryota</taxon>
        <taxon>Viridiplantae</taxon>
        <taxon>Streptophyta</taxon>
        <taxon>Embryophyta</taxon>
        <taxon>Tracheophyta</taxon>
        <taxon>Spermatophyta</taxon>
        <taxon>Magnoliopsida</taxon>
        <taxon>eudicotyledons</taxon>
        <taxon>Gunneridae</taxon>
        <taxon>Pentapetalae</taxon>
        <taxon>asterids</taxon>
        <taxon>lamiids</taxon>
        <taxon>Lamiales</taxon>
        <taxon>Gesneriaceae</taxon>
        <taxon>Didymocarpoideae</taxon>
        <taxon>Trichosporeae</taxon>
        <taxon>Loxocarpinae</taxon>
        <taxon>Dorcoceras</taxon>
    </lineage>
</organism>
<dbReference type="AlphaFoldDB" id="A0A2Z7C6L0"/>
<dbReference type="EMBL" id="KQ999037">
    <property type="protein sequence ID" value="KZV42462.1"/>
    <property type="molecule type" value="Genomic_DNA"/>
</dbReference>